<comment type="cofactor">
    <cofactor evidence="1">
        <name>NAD(+)</name>
        <dbReference type="ChEBI" id="CHEBI:57540"/>
    </cofactor>
</comment>
<protein>
    <submittedName>
        <fullName evidence="6">NAD-dependent epimerase/dehydratase family protein</fullName>
    </submittedName>
</protein>
<dbReference type="EMBL" id="CP101990">
    <property type="protein sequence ID" value="UUI67394.1"/>
    <property type="molecule type" value="Genomic_DNA"/>
</dbReference>
<dbReference type="InterPro" id="IPR001509">
    <property type="entry name" value="Epimerase_deHydtase"/>
</dbReference>
<keyword evidence="7" id="KW-1185">Reference proteome</keyword>
<accession>A0ABY5KAU5</accession>
<keyword evidence="4" id="KW-0456">Lyase</keyword>
<evidence type="ECO:0000256" key="2">
    <source>
        <dbReference type="ARBA" id="ARBA00022793"/>
    </source>
</evidence>
<dbReference type="RefSeq" id="WP_249378340.1">
    <property type="nucleotide sequence ID" value="NZ_CP101990.1"/>
</dbReference>
<feature type="domain" description="NAD-dependent epimerase/dehydratase" evidence="5">
    <location>
        <begin position="3"/>
        <end position="237"/>
    </location>
</feature>
<evidence type="ECO:0000313" key="6">
    <source>
        <dbReference type="EMBL" id="UUI67394.1"/>
    </source>
</evidence>
<evidence type="ECO:0000313" key="7">
    <source>
        <dbReference type="Proteomes" id="UP001315860"/>
    </source>
</evidence>
<evidence type="ECO:0000256" key="3">
    <source>
        <dbReference type="ARBA" id="ARBA00023027"/>
    </source>
</evidence>
<dbReference type="Proteomes" id="UP001315860">
    <property type="component" value="Chromosome"/>
</dbReference>
<keyword evidence="2" id="KW-0210">Decarboxylase</keyword>
<gene>
    <name evidence="6" type="ORF">NP095_09240</name>
</gene>
<dbReference type="PANTHER" id="PTHR43078:SF6">
    <property type="entry name" value="UDP-GLUCURONIC ACID DECARBOXYLASE 1"/>
    <property type="match status" value="1"/>
</dbReference>
<dbReference type="Gene3D" id="3.40.50.720">
    <property type="entry name" value="NAD(P)-binding Rossmann-like Domain"/>
    <property type="match status" value="1"/>
</dbReference>
<keyword evidence="3" id="KW-0520">NAD</keyword>
<dbReference type="PANTHER" id="PTHR43078">
    <property type="entry name" value="UDP-GLUCURONIC ACID DECARBOXYLASE-RELATED"/>
    <property type="match status" value="1"/>
</dbReference>
<evidence type="ECO:0000256" key="4">
    <source>
        <dbReference type="ARBA" id="ARBA00023239"/>
    </source>
</evidence>
<evidence type="ECO:0000259" key="5">
    <source>
        <dbReference type="Pfam" id="PF01370"/>
    </source>
</evidence>
<dbReference type="InterPro" id="IPR036291">
    <property type="entry name" value="NAD(P)-bd_dom_sf"/>
</dbReference>
<proteinExistence type="predicted"/>
<evidence type="ECO:0000256" key="1">
    <source>
        <dbReference type="ARBA" id="ARBA00001911"/>
    </source>
</evidence>
<sequence length="310" mass="33646">MRALVAGGAGFVGSHLVERLVAMGHDVVVVDDFSTGRRENLAAVAHEVTILEANITDAATIDAIEGPLDQVFNLASPASPVDYHRLPIHTLMTGSLGVKNTLDLAHAHGARYLLASTSEVYGDPQVHPQPETYLGHVNPVGPRSVYDEAKRFGEAMTAAYRREFGVDTKIVRIFNTFGPRMRVEDGRAIPNFVHQALMGREITVAGDGAQTRSICYVDDLVSGLVAMMESSASGPVNLGNPEEISMLDLATWIRDLAESDSKIVHVPRPVDDPQIRRPDITLAGELFGWSPSTTAEIGLKATIEDFRNRR</sequence>
<organism evidence="6 7">
    <name type="scientific">Aeromicrobium duanguangcaii</name>
    <dbReference type="NCBI Taxonomy" id="2968086"/>
    <lineage>
        <taxon>Bacteria</taxon>
        <taxon>Bacillati</taxon>
        <taxon>Actinomycetota</taxon>
        <taxon>Actinomycetes</taxon>
        <taxon>Propionibacteriales</taxon>
        <taxon>Nocardioidaceae</taxon>
        <taxon>Aeromicrobium</taxon>
    </lineage>
</organism>
<name>A0ABY5KAU5_9ACTN</name>
<reference evidence="6 7" key="1">
    <citation type="submission" date="2022-07" db="EMBL/GenBank/DDBJ databases">
        <title>Novel species in genus Aeromicrobium.</title>
        <authorList>
            <person name="Ye L."/>
        </authorList>
    </citation>
    <scope>NUCLEOTIDE SEQUENCE [LARGE SCALE GENOMIC DNA]</scope>
    <source>
        <strain evidence="7">zg-Y50</strain>
    </source>
</reference>
<dbReference type="Pfam" id="PF01370">
    <property type="entry name" value="Epimerase"/>
    <property type="match status" value="1"/>
</dbReference>
<dbReference type="SUPFAM" id="SSF51735">
    <property type="entry name" value="NAD(P)-binding Rossmann-fold domains"/>
    <property type="match status" value="1"/>
</dbReference>
<dbReference type="InterPro" id="IPR044516">
    <property type="entry name" value="UXS-like"/>
</dbReference>